<accession>A0A011PGF6</accession>
<dbReference type="AlphaFoldDB" id="A0A011PGF6"/>
<gene>
    <name evidence="1" type="ORF">AW08_03263</name>
</gene>
<proteinExistence type="predicted"/>
<dbReference type="Proteomes" id="UP000020218">
    <property type="component" value="Unassembled WGS sequence"/>
</dbReference>
<dbReference type="PATRIC" id="fig|1454001.3.peg.3310"/>
<comment type="caution">
    <text evidence="1">The sequence shown here is derived from an EMBL/GenBank/DDBJ whole genome shotgun (WGS) entry which is preliminary data.</text>
</comment>
<evidence type="ECO:0000313" key="1">
    <source>
        <dbReference type="EMBL" id="EXI65344.1"/>
    </source>
</evidence>
<reference evidence="1" key="1">
    <citation type="submission" date="2014-02" db="EMBL/GenBank/DDBJ databases">
        <title>Expanding our view of genomic diversity in Candidatus Accumulibacter clades.</title>
        <authorList>
            <person name="Skennerton C.T."/>
            <person name="Barr J.J."/>
            <person name="Slater F.R."/>
            <person name="Bond P.L."/>
            <person name="Tyson G.W."/>
        </authorList>
    </citation>
    <scope>NUCLEOTIDE SEQUENCE [LARGE SCALE GENOMIC DNA]</scope>
</reference>
<organism evidence="1 2">
    <name type="scientific">Candidatus Accumulibacter adjunctus</name>
    <dbReference type="NCBI Taxonomy" id="1454001"/>
    <lineage>
        <taxon>Bacteria</taxon>
        <taxon>Pseudomonadati</taxon>
        <taxon>Pseudomonadota</taxon>
        <taxon>Betaproteobacteria</taxon>
        <taxon>Candidatus Accumulibacter</taxon>
    </lineage>
</organism>
<dbReference type="EMBL" id="JFAX01000024">
    <property type="protein sequence ID" value="EXI65344.1"/>
    <property type="molecule type" value="Genomic_DNA"/>
</dbReference>
<evidence type="ECO:0000313" key="2">
    <source>
        <dbReference type="Proteomes" id="UP000020218"/>
    </source>
</evidence>
<protein>
    <submittedName>
        <fullName evidence="1">Uncharacterized protein</fullName>
    </submittedName>
</protein>
<dbReference type="STRING" id="1454001.AW08_03263"/>
<name>A0A011PGF6_9PROT</name>
<keyword evidence="2" id="KW-1185">Reference proteome</keyword>
<sequence length="114" mass="12795">MSGPLERRLSRLEEVRDRNDVGREADISLKKKGTSRTEMLADFGSLVAFRDWLAGRIAATDRRDEVQQTTSSNYRQWQGDGTVSAKWGAILERREALETAALSSYREGAGNEFA</sequence>